<keyword evidence="2" id="KW-1185">Reference proteome</keyword>
<name>A0AAV4V0D6_9ARAC</name>
<evidence type="ECO:0008006" key="3">
    <source>
        <dbReference type="Google" id="ProtNLM"/>
    </source>
</evidence>
<protein>
    <recommendedName>
        <fullName evidence="3">Ycf15</fullName>
    </recommendedName>
</protein>
<proteinExistence type="predicted"/>
<gene>
    <name evidence="1" type="ORF">CDAR_480521</name>
</gene>
<dbReference type="AlphaFoldDB" id="A0AAV4V0D6"/>
<dbReference type="Proteomes" id="UP001054837">
    <property type="component" value="Unassembled WGS sequence"/>
</dbReference>
<sequence length="87" mass="9947">MARLKTHKRNNEVFIGSSSSEINCLREHKRRASAGKPINFLETSCSEKRNGPSYCSSIEKKKMCLSLIELDDPAIEREDLWFSLVIC</sequence>
<reference evidence="1 2" key="1">
    <citation type="submission" date="2021-06" db="EMBL/GenBank/DDBJ databases">
        <title>Caerostris darwini draft genome.</title>
        <authorList>
            <person name="Kono N."/>
            <person name="Arakawa K."/>
        </authorList>
    </citation>
    <scope>NUCLEOTIDE SEQUENCE [LARGE SCALE GENOMIC DNA]</scope>
</reference>
<organism evidence="1 2">
    <name type="scientific">Caerostris darwini</name>
    <dbReference type="NCBI Taxonomy" id="1538125"/>
    <lineage>
        <taxon>Eukaryota</taxon>
        <taxon>Metazoa</taxon>
        <taxon>Ecdysozoa</taxon>
        <taxon>Arthropoda</taxon>
        <taxon>Chelicerata</taxon>
        <taxon>Arachnida</taxon>
        <taxon>Araneae</taxon>
        <taxon>Araneomorphae</taxon>
        <taxon>Entelegynae</taxon>
        <taxon>Araneoidea</taxon>
        <taxon>Araneidae</taxon>
        <taxon>Caerostris</taxon>
    </lineage>
</organism>
<dbReference type="EMBL" id="BPLQ01012203">
    <property type="protein sequence ID" value="GIY63696.1"/>
    <property type="molecule type" value="Genomic_DNA"/>
</dbReference>
<evidence type="ECO:0000313" key="1">
    <source>
        <dbReference type="EMBL" id="GIY63696.1"/>
    </source>
</evidence>
<evidence type="ECO:0000313" key="2">
    <source>
        <dbReference type="Proteomes" id="UP001054837"/>
    </source>
</evidence>
<comment type="caution">
    <text evidence="1">The sequence shown here is derived from an EMBL/GenBank/DDBJ whole genome shotgun (WGS) entry which is preliminary data.</text>
</comment>
<accession>A0AAV4V0D6</accession>